<dbReference type="SUPFAM" id="SSF56935">
    <property type="entry name" value="Porins"/>
    <property type="match status" value="1"/>
</dbReference>
<evidence type="ECO:0000313" key="13">
    <source>
        <dbReference type="EMBL" id="CAG2156000.1"/>
    </source>
</evidence>
<evidence type="ECO:0000313" key="14">
    <source>
        <dbReference type="Proteomes" id="UP000672657"/>
    </source>
</evidence>
<keyword evidence="9" id="KW-0472">Membrane</keyword>
<reference evidence="13 14" key="1">
    <citation type="submission" date="2021-03" db="EMBL/GenBank/DDBJ databases">
        <authorList>
            <person name="Peeters C."/>
        </authorList>
    </citation>
    <scope>NUCLEOTIDE SEQUENCE [LARGE SCALE GENOMIC DNA]</scope>
    <source>
        <strain evidence="13 14">LMG 26411</strain>
    </source>
</reference>
<evidence type="ECO:0000256" key="7">
    <source>
        <dbReference type="ARBA" id="ARBA00023065"/>
    </source>
</evidence>
<dbReference type="InterPro" id="IPR023614">
    <property type="entry name" value="Porin_dom_sf"/>
</dbReference>
<feature type="chain" id="PRO_5047395761" evidence="11">
    <location>
        <begin position="23"/>
        <end position="350"/>
    </location>
</feature>
<comment type="subcellular location">
    <subcellularLocation>
        <location evidence="1">Cell outer membrane</location>
        <topology evidence="1">Multi-pass membrane protein</topology>
    </subcellularLocation>
</comment>
<comment type="subunit">
    <text evidence="2">Homotrimer.</text>
</comment>
<evidence type="ECO:0000256" key="5">
    <source>
        <dbReference type="ARBA" id="ARBA00022692"/>
    </source>
</evidence>
<dbReference type="CDD" id="cd00342">
    <property type="entry name" value="gram_neg_porins"/>
    <property type="match status" value="1"/>
</dbReference>
<keyword evidence="10" id="KW-0998">Cell outer membrane</keyword>
<dbReference type="PRINTS" id="PR00182">
    <property type="entry name" value="ECOLNEIPORIN"/>
</dbReference>
<keyword evidence="4" id="KW-1134">Transmembrane beta strand</keyword>
<evidence type="ECO:0000256" key="6">
    <source>
        <dbReference type="ARBA" id="ARBA00022729"/>
    </source>
</evidence>
<evidence type="ECO:0000256" key="1">
    <source>
        <dbReference type="ARBA" id="ARBA00004571"/>
    </source>
</evidence>
<dbReference type="Gene3D" id="2.40.160.10">
    <property type="entry name" value="Porin"/>
    <property type="match status" value="1"/>
</dbReference>
<keyword evidence="14" id="KW-1185">Reference proteome</keyword>
<name>A0ABN7Q3Q6_9BURK</name>
<dbReference type="InterPro" id="IPR050298">
    <property type="entry name" value="Gram-neg_bact_OMP"/>
</dbReference>
<dbReference type="InterPro" id="IPR001702">
    <property type="entry name" value="Porin_Gram-ve"/>
</dbReference>
<evidence type="ECO:0000256" key="3">
    <source>
        <dbReference type="ARBA" id="ARBA00022448"/>
    </source>
</evidence>
<feature type="signal peptide" evidence="11">
    <location>
        <begin position="1"/>
        <end position="22"/>
    </location>
</feature>
<dbReference type="RefSeq" id="WP_376989703.1">
    <property type="nucleotide sequence ID" value="NZ_CAJPVI010000035.1"/>
</dbReference>
<evidence type="ECO:0000256" key="10">
    <source>
        <dbReference type="ARBA" id="ARBA00023237"/>
    </source>
</evidence>
<protein>
    <submittedName>
        <fullName evidence="13">Outer membrane porin protein</fullName>
    </submittedName>
</protein>
<dbReference type="PANTHER" id="PTHR34501:SF9">
    <property type="entry name" value="MAJOR OUTER MEMBRANE PROTEIN P.IA"/>
    <property type="match status" value="1"/>
</dbReference>
<evidence type="ECO:0000256" key="9">
    <source>
        <dbReference type="ARBA" id="ARBA00023136"/>
    </source>
</evidence>
<dbReference type="Proteomes" id="UP000672657">
    <property type="component" value="Unassembled WGS sequence"/>
</dbReference>
<keyword evidence="5" id="KW-0812">Transmembrane</keyword>
<dbReference type="EMBL" id="CAJPVI010000035">
    <property type="protein sequence ID" value="CAG2156000.1"/>
    <property type="molecule type" value="Genomic_DNA"/>
</dbReference>
<comment type="caution">
    <text evidence="13">The sequence shown here is derived from an EMBL/GenBank/DDBJ whole genome shotgun (WGS) entry which is preliminary data.</text>
</comment>
<dbReference type="InterPro" id="IPR033900">
    <property type="entry name" value="Gram_neg_porin_domain"/>
</dbReference>
<feature type="domain" description="Porin" evidence="12">
    <location>
        <begin position="11"/>
        <end position="320"/>
    </location>
</feature>
<dbReference type="PANTHER" id="PTHR34501">
    <property type="entry name" value="PROTEIN YDDL-RELATED"/>
    <property type="match status" value="1"/>
</dbReference>
<dbReference type="PRINTS" id="PR00184">
    <property type="entry name" value="NEISSPPORIN"/>
</dbReference>
<dbReference type="InterPro" id="IPR002299">
    <property type="entry name" value="Porin_Neis"/>
</dbReference>
<gene>
    <name evidence="13" type="ORF">LMG26411_05103</name>
</gene>
<keyword evidence="3" id="KW-0813">Transport</keyword>
<evidence type="ECO:0000256" key="4">
    <source>
        <dbReference type="ARBA" id="ARBA00022452"/>
    </source>
</evidence>
<dbReference type="Pfam" id="PF13609">
    <property type="entry name" value="Porin_4"/>
    <property type="match status" value="1"/>
</dbReference>
<keyword evidence="6 11" id="KW-0732">Signal</keyword>
<accession>A0ABN7Q3Q6</accession>
<evidence type="ECO:0000256" key="11">
    <source>
        <dbReference type="SAM" id="SignalP"/>
    </source>
</evidence>
<organism evidence="13 14">
    <name type="scientific">Cupriavidus numazuensis</name>
    <dbReference type="NCBI Taxonomy" id="221992"/>
    <lineage>
        <taxon>Bacteria</taxon>
        <taxon>Pseudomonadati</taxon>
        <taxon>Pseudomonadota</taxon>
        <taxon>Betaproteobacteria</taxon>
        <taxon>Burkholderiales</taxon>
        <taxon>Burkholderiaceae</taxon>
        <taxon>Cupriavidus</taxon>
    </lineage>
</organism>
<keyword evidence="8" id="KW-0626">Porin</keyword>
<proteinExistence type="predicted"/>
<keyword evidence="7" id="KW-0406">Ion transport</keyword>
<evidence type="ECO:0000256" key="8">
    <source>
        <dbReference type="ARBA" id="ARBA00023114"/>
    </source>
</evidence>
<sequence length="350" mass="37017">MRNITRRLACTAVLCGVPAMDAAAQTNVTLYGRVVAGVDVQTNVQRPDGGSGTLWRGADNQWGTSMFGLQGTEDLGGGLKGLFQLESGFGATKGRTNGDALFNRRAYVGLQSGWGKLTLGKNLPVADAVWALDPTGQQFIGSATLVRGRNWQGHDNMVAYETPNLGGFSALALTSLGERPDSASKLRKDAISLTYTAPKFEVRAVYDVARDGNGNYSDLFTASKELTLGGTFTIADLKLFAAYENLSAPDSPAGAPTRANHYWLGANYQLTPALTLIGAFYRVMVNSGGGNANLYMLGANYNLSKRTLLYASVGTVQNSATANFSVEASNNNPAPGRSQLGAYTGIAHSF</sequence>
<evidence type="ECO:0000259" key="12">
    <source>
        <dbReference type="Pfam" id="PF13609"/>
    </source>
</evidence>
<evidence type="ECO:0000256" key="2">
    <source>
        <dbReference type="ARBA" id="ARBA00011233"/>
    </source>
</evidence>